<evidence type="ECO:0000313" key="1">
    <source>
        <dbReference type="EMBL" id="HIZ54401.1"/>
    </source>
</evidence>
<name>A0A9D2JI82_9ENTE</name>
<dbReference type="AlphaFoldDB" id="A0A9D2JI82"/>
<dbReference type="Proteomes" id="UP000824063">
    <property type="component" value="Unassembled WGS sequence"/>
</dbReference>
<dbReference type="NCBIfam" id="NF041285">
    <property type="entry name" value="ABC_SBP_TrpX"/>
    <property type="match status" value="1"/>
</dbReference>
<dbReference type="EMBL" id="DXBN01000249">
    <property type="protein sequence ID" value="HIZ54401.1"/>
    <property type="molecule type" value="Genomic_DNA"/>
</dbReference>
<reference evidence="1" key="2">
    <citation type="submission" date="2021-04" db="EMBL/GenBank/DDBJ databases">
        <authorList>
            <person name="Gilroy R."/>
        </authorList>
    </citation>
    <scope>NUCLEOTIDE SEQUENCE</scope>
    <source>
        <strain evidence="1">CHK172-16539</strain>
    </source>
</reference>
<dbReference type="Pfam" id="PF04392">
    <property type="entry name" value="ABC_sub_bind"/>
    <property type="match status" value="1"/>
</dbReference>
<accession>A0A9D2JI82</accession>
<sequence>MFKNKGFIFTLAVLFLVLVVGFFTEGKQQAKTTSSITNTSDADAKTSYKVGLLQFVSHPALDQITAGVREGLKESGLIEGENLEIVFQNGQADQSKLTTMSQQLINQGSDILVGIATPAAQALANQTNELPIILGAVTDPVGAGLVDNMEKPGANITGVSDKAPVLEQLKLAQELLPDAKKVGILYSSAEDNSKYQVAEAVKIAKELGLSTEEFSVPSTNEVSQVVQVMAQQVDFIYIPLDNIIANAMPAVVNEANKLKVPIITSADTMVAEGGLATIGINQFSIGVQAGKMAASVLRGEAKPATTPIYTFTEGDLILNEKQAEFLQIEIPEKLKADAVIVGGDSK</sequence>
<reference evidence="1" key="1">
    <citation type="journal article" date="2021" name="PeerJ">
        <title>Extensive microbial diversity within the chicken gut microbiome revealed by metagenomics and culture.</title>
        <authorList>
            <person name="Gilroy R."/>
            <person name="Ravi A."/>
            <person name="Getino M."/>
            <person name="Pursley I."/>
            <person name="Horton D.L."/>
            <person name="Alikhan N.F."/>
            <person name="Baker D."/>
            <person name="Gharbi K."/>
            <person name="Hall N."/>
            <person name="Watson M."/>
            <person name="Adriaenssens E.M."/>
            <person name="Foster-Nyarko E."/>
            <person name="Jarju S."/>
            <person name="Secka A."/>
            <person name="Antonio M."/>
            <person name="Oren A."/>
            <person name="Chaudhuri R.R."/>
            <person name="La Ragione R."/>
            <person name="Hildebrand F."/>
            <person name="Pallen M.J."/>
        </authorList>
    </citation>
    <scope>NUCLEOTIDE SEQUENCE</scope>
    <source>
        <strain evidence="1">CHK172-16539</strain>
    </source>
</reference>
<dbReference type="SUPFAM" id="SSF53822">
    <property type="entry name" value="Periplasmic binding protein-like I"/>
    <property type="match status" value="1"/>
</dbReference>
<comment type="caution">
    <text evidence="1">The sequence shown here is derived from an EMBL/GenBank/DDBJ whole genome shotgun (WGS) entry which is preliminary data.</text>
</comment>
<organism evidence="1 2">
    <name type="scientific">Candidatus Enterococcus avicola</name>
    <dbReference type="NCBI Taxonomy" id="2838561"/>
    <lineage>
        <taxon>Bacteria</taxon>
        <taxon>Bacillati</taxon>
        <taxon>Bacillota</taxon>
        <taxon>Bacilli</taxon>
        <taxon>Lactobacillales</taxon>
        <taxon>Enterococcaceae</taxon>
        <taxon>Enterococcus</taxon>
    </lineage>
</organism>
<gene>
    <name evidence="1" type="ORF">IAA20_10730</name>
</gene>
<proteinExistence type="predicted"/>
<dbReference type="InterPro" id="IPR028082">
    <property type="entry name" value="Peripla_BP_I"/>
</dbReference>
<dbReference type="PANTHER" id="PTHR35271">
    <property type="entry name" value="ABC TRANSPORTER, SUBSTRATE-BINDING LIPOPROTEIN-RELATED"/>
    <property type="match status" value="1"/>
</dbReference>
<dbReference type="CDD" id="cd06325">
    <property type="entry name" value="PBP1_ABC_unchar_transporter"/>
    <property type="match status" value="1"/>
</dbReference>
<protein>
    <submittedName>
        <fullName evidence="1">ABC transporter substrate-binding protein</fullName>
    </submittedName>
</protein>
<dbReference type="PANTHER" id="PTHR35271:SF1">
    <property type="entry name" value="ABC TRANSPORTER, SUBSTRATE-BINDING LIPOPROTEIN"/>
    <property type="match status" value="1"/>
</dbReference>
<dbReference type="InterPro" id="IPR047776">
    <property type="entry name" value="ABC_SBP_TrpX-like"/>
</dbReference>
<dbReference type="InterPro" id="IPR007487">
    <property type="entry name" value="ABC_transpt-TYRBP-like"/>
</dbReference>
<evidence type="ECO:0000313" key="2">
    <source>
        <dbReference type="Proteomes" id="UP000824063"/>
    </source>
</evidence>
<dbReference type="Gene3D" id="3.40.50.2300">
    <property type="match status" value="2"/>
</dbReference>